<name>A0A4R8V3N2_9MICO</name>
<protein>
    <submittedName>
        <fullName evidence="1">Uncharacterized protein</fullName>
    </submittedName>
</protein>
<evidence type="ECO:0000313" key="1">
    <source>
        <dbReference type="EMBL" id="SDO00902.1"/>
    </source>
</evidence>
<gene>
    <name evidence="2" type="ORF">E3O21_11585</name>
    <name evidence="1" type="ORF">SAMN05216368_10933</name>
</gene>
<dbReference type="EMBL" id="SOFD01000028">
    <property type="protein sequence ID" value="TFB76089.1"/>
    <property type="molecule type" value="Genomic_DNA"/>
</dbReference>
<dbReference type="AlphaFoldDB" id="A0A4R8V3N2"/>
<organism evidence="1 3">
    <name type="scientific">Cryobacterium flavum</name>
    <dbReference type="NCBI Taxonomy" id="1424659"/>
    <lineage>
        <taxon>Bacteria</taxon>
        <taxon>Bacillati</taxon>
        <taxon>Actinomycetota</taxon>
        <taxon>Actinomycetes</taxon>
        <taxon>Micrococcales</taxon>
        <taxon>Microbacteriaceae</taxon>
        <taxon>Cryobacterium</taxon>
    </lineage>
</organism>
<dbReference type="EMBL" id="FNIB01000009">
    <property type="protein sequence ID" value="SDO00902.1"/>
    <property type="molecule type" value="Genomic_DNA"/>
</dbReference>
<evidence type="ECO:0000313" key="3">
    <source>
        <dbReference type="Proteomes" id="UP000199639"/>
    </source>
</evidence>
<keyword evidence="4" id="KW-1185">Reference proteome</keyword>
<sequence length="190" mass="21565">MHFDLDEDGTFLFPPATYGDGTAAAYVKFWLEVPISDSILGNITVGYAELMRKEAIATGIRWGAGYDKEHYAELHHPNRAREAAADLAREAAYEDFMGGWYANNPKEIKGQHTRLIARAAQLFFFSRVLNDEDQNSVLESTLTINGQDRTVRDIYSSYRLKHIRSHFQLPAVTSSELLLDIRLEVQKLRG</sequence>
<dbReference type="Proteomes" id="UP000298252">
    <property type="component" value="Unassembled WGS sequence"/>
</dbReference>
<proteinExistence type="predicted"/>
<reference evidence="2 4" key="2">
    <citation type="submission" date="2019-03" db="EMBL/GenBank/DDBJ databases">
        <title>Genomics of glacier-inhabiting Cryobacterium strains.</title>
        <authorList>
            <person name="Liu Q."/>
            <person name="Xin Y.-H."/>
        </authorList>
    </citation>
    <scope>NUCLEOTIDE SEQUENCE [LARGE SCALE GENOMIC DNA]</scope>
    <source>
        <strain evidence="2 4">Hh8</strain>
    </source>
</reference>
<dbReference type="RefSeq" id="WP_134505274.1">
    <property type="nucleotide sequence ID" value="NZ_FNIB01000009.1"/>
</dbReference>
<dbReference type="Proteomes" id="UP000199639">
    <property type="component" value="Unassembled WGS sequence"/>
</dbReference>
<evidence type="ECO:0000313" key="2">
    <source>
        <dbReference type="EMBL" id="TFB76089.1"/>
    </source>
</evidence>
<accession>A0A4R8V3N2</accession>
<reference evidence="1 3" key="1">
    <citation type="submission" date="2016-10" db="EMBL/GenBank/DDBJ databases">
        <authorList>
            <person name="Varghese N."/>
            <person name="Submissions S."/>
        </authorList>
    </citation>
    <scope>NUCLEOTIDE SEQUENCE [LARGE SCALE GENOMIC DNA]</scope>
    <source>
        <strain evidence="1 3">CGMCC 1.11215</strain>
    </source>
</reference>
<evidence type="ECO:0000313" key="4">
    <source>
        <dbReference type="Proteomes" id="UP000298252"/>
    </source>
</evidence>